<evidence type="ECO:0000256" key="5">
    <source>
        <dbReference type="ARBA" id="ARBA00022842"/>
    </source>
</evidence>
<dbReference type="RefSeq" id="XP_028472176.1">
    <property type="nucleotide sequence ID" value="XM_028619603.1"/>
</dbReference>
<evidence type="ECO:0000313" key="11">
    <source>
        <dbReference type="Proteomes" id="UP000279236"/>
    </source>
</evidence>
<name>A0A427XDQ6_9TREE</name>
<dbReference type="EMBL" id="RSCE01000019">
    <property type="protein sequence ID" value="RSH77029.1"/>
    <property type="molecule type" value="Genomic_DNA"/>
</dbReference>
<dbReference type="PANTHER" id="PTHR43275:SF1">
    <property type="entry name" value="D-MALATE DEHYDROGENASE [DECARBOXYLATING]"/>
    <property type="match status" value="1"/>
</dbReference>
<dbReference type="SMART" id="SM01329">
    <property type="entry name" value="Iso_dh"/>
    <property type="match status" value="1"/>
</dbReference>
<evidence type="ECO:0000256" key="6">
    <source>
        <dbReference type="ARBA" id="ARBA00023002"/>
    </source>
</evidence>
<accession>A0A427XDQ6</accession>
<sequence>MSLRQHKIAVIAGDGIGIEVTAAALNVLKAVEARLGTFRLVFDEFDYGSARYKATGAYAPEGWLDHLATSDAILFGAVGDPDVPDHISLWELILPMRQRFQQYVNVRPSSVLPGIAPHATAAAVAGLNWVFVRENTEGEYSGQGGRTHVGSTLEVATDVAVFTRGGVERCMRYAFEVARSRERKLLTVVTKSNAQRYGLVLWDEVAASVAMDFPDVKWDKMLVDAMTVRMVQKPHSLDTIVATNLHGDILTDLAAALSGSIGIAHSSSLDPTRANPSMFEPVHGAAFDIMGRNIANPVAAMFSAAEMLRWIGEEEAAVLVERAATQSICGGQVTCDLGGKLSTVEVTRVVCQMVERL</sequence>
<dbReference type="AlphaFoldDB" id="A0A427XDQ6"/>
<dbReference type="Proteomes" id="UP000279236">
    <property type="component" value="Unassembled WGS sequence"/>
</dbReference>
<dbReference type="GO" id="GO:0051287">
    <property type="term" value="F:NAD binding"/>
    <property type="evidence" value="ECO:0007669"/>
    <property type="project" value="InterPro"/>
</dbReference>
<evidence type="ECO:0000256" key="1">
    <source>
        <dbReference type="ARBA" id="ARBA00001936"/>
    </source>
</evidence>
<comment type="cofactor">
    <cofactor evidence="1">
        <name>Mn(2+)</name>
        <dbReference type="ChEBI" id="CHEBI:29035"/>
    </cofactor>
</comment>
<comment type="cofactor">
    <cofactor evidence="2">
        <name>Mg(2+)</name>
        <dbReference type="ChEBI" id="CHEBI:18420"/>
    </cofactor>
</comment>
<proteinExistence type="inferred from homology"/>
<dbReference type="GO" id="GO:0016616">
    <property type="term" value="F:oxidoreductase activity, acting on the CH-OH group of donors, NAD or NADP as acceptor"/>
    <property type="evidence" value="ECO:0007669"/>
    <property type="project" value="InterPro"/>
</dbReference>
<evidence type="ECO:0000313" key="10">
    <source>
        <dbReference type="EMBL" id="RSH77029.1"/>
    </source>
</evidence>
<protein>
    <recommendedName>
        <fullName evidence="9">Isopropylmalate dehydrogenase-like domain-containing protein</fullName>
    </recommendedName>
</protein>
<evidence type="ECO:0000256" key="4">
    <source>
        <dbReference type="ARBA" id="ARBA00022723"/>
    </source>
</evidence>
<evidence type="ECO:0000256" key="3">
    <source>
        <dbReference type="ARBA" id="ARBA00007769"/>
    </source>
</evidence>
<evidence type="ECO:0000259" key="9">
    <source>
        <dbReference type="SMART" id="SM01329"/>
    </source>
</evidence>
<dbReference type="Pfam" id="PF00180">
    <property type="entry name" value="Iso_dh"/>
    <property type="match status" value="1"/>
</dbReference>
<keyword evidence="11" id="KW-1185">Reference proteome</keyword>
<comment type="similarity">
    <text evidence="3">Belongs to the isocitrate and isopropylmalate dehydrogenases family.</text>
</comment>
<organism evidence="10 11">
    <name type="scientific">Apiotrichum porosum</name>
    <dbReference type="NCBI Taxonomy" id="105984"/>
    <lineage>
        <taxon>Eukaryota</taxon>
        <taxon>Fungi</taxon>
        <taxon>Dikarya</taxon>
        <taxon>Basidiomycota</taxon>
        <taxon>Agaricomycotina</taxon>
        <taxon>Tremellomycetes</taxon>
        <taxon>Trichosporonales</taxon>
        <taxon>Trichosporonaceae</taxon>
        <taxon>Apiotrichum</taxon>
    </lineage>
</organism>
<keyword evidence="8" id="KW-0464">Manganese</keyword>
<dbReference type="GeneID" id="39588513"/>
<dbReference type="PROSITE" id="PS00470">
    <property type="entry name" value="IDH_IMDH"/>
    <property type="match status" value="1"/>
</dbReference>
<gene>
    <name evidence="10" type="ORF">EHS24_003970</name>
</gene>
<dbReference type="Gene3D" id="3.40.718.10">
    <property type="entry name" value="Isopropylmalate Dehydrogenase"/>
    <property type="match status" value="1"/>
</dbReference>
<dbReference type="InterPro" id="IPR019818">
    <property type="entry name" value="IsoCit/isopropylmalate_DH_CS"/>
</dbReference>
<evidence type="ECO:0000256" key="8">
    <source>
        <dbReference type="ARBA" id="ARBA00023211"/>
    </source>
</evidence>
<evidence type="ECO:0000256" key="7">
    <source>
        <dbReference type="ARBA" id="ARBA00023027"/>
    </source>
</evidence>
<dbReference type="STRING" id="105984.A0A427XDQ6"/>
<keyword evidence="7" id="KW-0520">NAD</keyword>
<keyword evidence="5" id="KW-0460">Magnesium</keyword>
<dbReference type="GO" id="GO:0000287">
    <property type="term" value="F:magnesium ion binding"/>
    <property type="evidence" value="ECO:0007669"/>
    <property type="project" value="InterPro"/>
</dbReference>
<dbReference type="InterPro" id="IPR024084">
    <property type="entry name" value="IsoPropMal-DH-like_dom"/>
</dbReference>
<keyword evidence="4" id="KW-0479">Metal-binding</keyword>
<reference evidence="10 11" key="1">
    <citation type="submission" date="2018-11" db="EMBL/GenBank/DDBJ databases">
        <title>Genome sequence of Apiotrichum porosum DSM 27194.</title>
        <authorList>
            <person name="Aliyu H."/>
            <person name="Gorte O."/>
            <person name="Ochsenreither K."/>
        </authorList>
    </citation>
    <scope>NUCLEOTIDE SEQUENCE [LARGE SCALE GENOMIC DNA]</scope>
    <source>
        <strain evidence="10 11">DSM 27194</strain>
    </source>
</reference>
<feature type="domain" description="Isopropylmalate dehydrogenase-like" evidence="9">
    <location>
        <begin position="7"/>
        <end position="350"/>
    </location>
</feature>
<dbReference type="OrthoDB" id="10261637at2759"/>
<comment type="caution">
    <text evidence="10">The sequence shown here is derived from an EMBL/GenBank/DDBJ whole genome shotgun (WGS) entry which is preliminary data.</text>
</comment>
<dbReference type="PANTHER" id="PTHR43275">
    <property type="entry name" value="D-MALATE DEHYDROGENASE [DECARBOXYLATING]"/>
    <property type="match status" value="1"/>
</dbReference>
<dbReference type="InterPro" id="IPR050501">
    <property type="entry name" value="ICDH/IPMDH"/>
</dbReference>
<evidence type="ECO:0000256" key="2">
    <source>
        <dbReference type="ARBA" id="ARBA00001946"/>
    </source>
</evidence>
<keyword evidence="6" id="KW-0560">Oxidoreductase</keyword>
<dbReference type="SUPFAM" id="SSF53659">
    <property type="entry name" value="Isocitrate/Isopropylmalate dehydrogenase-like"/>
    <property type="match status" value="1"/>
</dbReference>